<dbReference type="InterPro" id="IPR029498">
    <property type="entry name" value="HeLo_dom"/>
</dbReference>
<reference evidence="2" key="2">
    <citation type="submission" date="2023-06" db="EMBL/GenBank/DDBJ databases">
        <authorList>
            <consortium name="Lawrence Berkeley National Laboratory"/>
            <person name="Haridas S."/>
            <person name="Hensen N."/>
            <person name="Bonometti L."/>
            <person name="Westerberg I."/>
            <person name="Brannstrom I.O."/>
            <person name="Guillou S."/>
            <person name="Cros-Aarteil S."/>
            <person name="Calhoun S."/>
            <person name="Kuo A."/>
            <person name="Mondo S."/>
            <person name="Pangilinan J."/>
            <person name="Riley R."/>
            <person name="LaButti K."/>
            <person name="Andreopoulos B."/>
            <person name="Lipzen A."/>
            <person name="Chen C."/>
            <person name="Yanf M."/>
            <person name="Daum C."/>
            <person name="Ng V."/>
            <person name="Clum A."/>
            <person name="Steindorff A."/>
            <person name="Ohm R."/>
            <person name="Martin F."/>
            <person name="Silar P."/>
            <person name="Natvig D."/>
            <person name="Lalanne C."/>
            <person name="Gautier V."/>
            <person name="Ament-velasquez S.L."/>
            <person name="Kruys A."/>
            <person name="Hutchinson M.I."/>
            <person name="Powell A.J."/>
            <person name="Barry K."/>
            <person name="Miller A.N."/>
            <person name="Grigoriev I.V."/>
            <person name="Debuchy R."/>
            <person name="Gladieux P."/>
            <person name="Thoren M.H."/>
            <person name="Johannesson H."/>
        </authorList>
    </citation>
    <scope>NUCLEOTIDE SEQUENCE</scope>
    <source>
        <strain evidence="2">CBS 232.78</strain>
    </source>
</reference>
<dbReference type="SMART" id="SM00212">
    <property type="entry name" value="UBCc"/>
    <property type="match status" value="1"/>
</dbReference>
<keyword evidence="2" id="KW-0034">Amyloid</keyword>
<name>A0AAE0NSM1_9PEZI</name>
<dbReference type="EMBL" id="JAULSW010000003">
    <property type="protein sequence ID" value="KAK3386774.1"/>
    <property type="molecule type" value="Genomic_DNA"/>
</dbReference>
<accession>A0AAE0NSM1</accession>
<dbReference type="AlphaFoldDB" id="A0AAE0NSM1"/>
<dbReference type="PANTHER" id="PTHR24068">
    <property type="entry name" value="UBIQUITIN-CONJUGATING ENZYME E2"/>
    <property type="match status" value="1"/>
</dbReference>
<evidence type="ECO:0000313" key="2">
    <source>
        <dbReference type="EMBL" id="KAK3386774.1"/>
    </source>
</evidence>
<dbReference type="PROSITE" id="PS50127">
    <property type="entry name" value="UBC_2"/>
    <property type="match status" value="1"/>
</dbReference>
<dbReference type="Gene3D" id="3.10.110.10">
    <property type="entry name" value="Ubiquitin Conjugating Enzyme"/>
    <property type="match status" value="1"/>
</dbReference>
<dbReference type="SUPFAM" id="SSF54495">
    <property type="entry name" value="UBC-like"/>
    <property type="match status" value="1"/>
</dbReference>
<organism evidence="2 3">
    <name type="scientific">Podospora didyma</name>
    <dbReference type="NCBI Taxonomy" id="330526"/>
    <lineage>
        <taxon>Eukaryota</taxon>
        <taxon>Fungi</taxon>
        <taxon>Dikarya</taxon>
        <taxon>Ascomycota</taxon>
        <taxon>Pezizomycotina</taxon>
        <taxon>Sordariomycetes</taxon>
        <taxon>Sordariomycetidae</taxon>
        <taxon>Sordariales</taxon>
        <taxon>Podosporaceae</taxon>
        <taxon>Podospora</taxon>
    </lineage>
</organism>
<dbReference type="Gene3D" id="1.20.120.1020">
    <property type="entry name" value="Prion-inhibition and propagation, HeLo domain"/>
    <property type="match status" value="1"/>
</dbReference>
<gene>
    <name evidence="2" type="ORF">B0H63DRAFT_468365</name>
</gene>
<dbReference type="InterPro" id="IPR038305">
    <property type="entry name" value="HeLo_sf"/>
</dbReference>
<protein>
    <submittedName>
        <fullName evidence="2">Prion-inhibition and propagation-domain-containing protein</fullName>
    </submittedName>
</protein>
<reference evidence="2" key="1">
    <citation type="journal article" date="2023" name="Mol. Phylogenet. Evol.">
        <title>Genome-scale phylogeny and comparative genomics of the fungal order Sordariales.</title>
        <authorList>
            <person name="Hensen N."/>
            <person name="Bonometti L."/>
            <person name="Westerberg I."/>
            <person name="Brannstrom I.O."/>
            <person name="Guillou S."/>
            <person name="Cros-Aarteil S."/>
            <person name="Calhoun S."/>
            <person name="Haridas S."/>
            <person name="Kuo A."/>
            <person name="Mondo S."/>
            <person name="Pangilinan J."/>
            <person name="Riley R."/>
            <person name="LaButti K."/>
            <person name="Andreopoulos B."/>
            <person name="Lipzen A."/>
            <person name="Chen C."/>
            <person name="Yan M."/>
            <person name="Daum C."/>
            <person name="Ng V."/>
            <person name="Clum A."/>
            <person name="Steindorff A."/>
            <person name="Ohm R.A."/>
            <person name="Martin F."/>
            <person name="Silar P."/>
            <person name="Natvig D.O."/>
            <person name="Lalanne C."/>
            <person name="Gautier V."/>
            <person name="Ament-Velasquez S.L."/>
            <person name="Kruys A."/>
            <person name="Hutchinson M.I."/>
            <person name="Powell A.J."/>
            <person name="Barry K."/>
            <person name="Miller A.N."/>
            <person name="Grigoriev I.V."/>
            <person name="Debuchy R."/>
            <person name="Gladieux P."/>
            <person name="Hiltunen Thoren M."/>
            <person name="Johannesson H."/>
        </authorList>
    </citation>
    <scope>NUCLEOTIDE SEQUENCE</scope>
    <source>
        <strain evidence="2">CBS 232.78</strain>
    </source>
</reference>
<dbReference type="Proteomes" id="UP001285441">
    <property type="component" value="Unassembled WGS sequence"/>
</dbReference>
<sequence length="825" mass="91749">MEIAGFVIGTFGLAGLFKSCIENFDIVVRARDFSEEFDLLCTQLSVQQVRLLLWGESLGLFPNQGRRVRYHAGLNRPAIRRAVESSLNHLKNLLSKADVIVGRYDTDEAEAGAGAGAGALQVVEPASHGMVIFKNTFQKFKSRLRTNQKATSTWKVTRWSVHDYEKFRHFVTNIKDLIDGLESITASLGLLDRQRESLVEEVATISDTESLRLLVALGSDVSAPPSLKAVSDTASLKISSITTGSSFHTAPTHISTHLSSPTGRRSLIAQMSATLPAQGVETTSQKTWDARGKQHGALDLRDAPVAEQASSSMQASAAEVPQNQRWMAALIKQQPPTPREQDFTTGEDSYGAKLESIKESDDKTWAGISAKILSEAHGGRSLAQRVFLELRSIRKANVPFISATPVGDSVDKLLASIEGPPGTPYEGGVFWFTVRLVDGRPPMLRFQTRIYHPNIDCTGKLCANYEEWWTNKSLQGFLGPAEQDDDLPWFSERKANHYSLGILLVAICGLLASPNIDDPLVPEIAEKYITDYDGFFQSAQVYTQKYAQGSPPKEEDLIFANDDTNPASLMPLDLKNARKKTVAPSMAGQVSLRRQPMLETWGAETVTSAFYPHSSRMRTDITEANLWDRQSTLQIEVESTIATSRRALIFRKASASVEAAVHKTVTRLEWELIVWTDILKLLRSLITHLDRDLIRYPLRLASSLSLSIEALLRGDLATPDPDSLCRTLRIDIDIIIRFMTEWRIFEDYPTASWNNLGQVLYHDSDTTVPFPFLSHAWVRPRKGDWSWLSASSMRLNFLQLFAFVRENRTEVGVMSSGSGLRGGET</sequence>
<keyword evidence="3" id="KW-1185">Reference proteome</keyword>
<evidence type="ECO:0000313" key="3">
    <source>
        <dbReference type="Proteomes" id="UP001285441"/>
    </source>
</evidence>
<dbReference type="Pfam" id="PF14479">
    <property type="entry name" value="HeLo"/>
    <property type="match status" value="1"/>
</dbReference>
<dbReference type="InterPro" id="IPR000608">
    <property type="entry name" value="UBC"/>
</dbReference>
<dbReference type="InterPro" id="IPR016135">
    <property type="entry name" value="UBQ-conjugating_enzyme/RWD"/>
</dbReference>
<evidence type="ECO:0000259" key="1">
    <source>
        <dbReference type="PROSITE" id="PS50127"/>
    </source>
</evidence>
<comment type="caution">
    <text evidence="2">The sequence shown here is derived from an EMBL/GenBank/DDBJ whole genome shotgun (WGS) entry which is preliminary data.</text>
</comment>
<keyword evidence="2" id="KW-0640">Prion</keyword>
<feature type="domain" description="UBC core" evidence="1">
    <location>
        <begin position="381"/>
        <end position="548"/>
    </location>
</feature>
<proteinExistence type="predicted"/>
<dbReference type="Pfam" id="PF00179">
    <property type="entry name" value="UQ_con"/>
    <property type="match status" value="1"/>
</dbReference>